<sequence>STSRSKSTSRSYLVNFEFKLNFDVKVNFEIKVNFKFKLDFELKSTSTSKSTEGIEPKTPGIACCWSVTLAIRRPSDLRRHRADSGYRAQPPPPLHMQGLSPLPRFAPLPIQIERPAAPVARRVNSISSTRLHTLYTDGGNFPSPHWERNLQELGAARTGKGILHLSRTTQQLSGAHIARAYRIVAHQDKSCVAWSLIESTTCMSVNEPLMGPCQAPSGSSMSSQLLSHTFAQTQSPVDGGTSAELPLHVVPLTLSQRGDPLLLHGPRAEGFMMALCSREERTVQDLRRSKTLEPPFLRRANPFRKEEPGRPVERKKGKISPFSIHKDNGILNCARVHSSGGMRSALAPPTPTISSRIAPFHGSFSPLSIAPPSPIGRSVIEFAGVED</sequence>
<evidence type="ECO:0000313" key="2">
    <source>
        <dbReference type="Proteomes" id="UP000479000"/>
    </source>
</evidence>
<dbReference type="AlphaFoldDB" id="A0A6H5FZU0"/>
<dbReference type="Proteomes" id="UP000479000">
    <property type="component" value="Unassembled WGS sequence"/>
</dbReference>
<evidence type="ECO:0000313" key="1">
    <source>
        <dbReference type="EMBL" id="CAA9994941.1"/>
    </source>
</evidence>
<protein>
    <submittedName>
        <fullName evidence="1">Uncharacterized protein</fullName>
    </submittedName>
</protein>
<feature type="non-terminal residue" evidence="1">
    <location>
        <position position="1"/>
    </location>
</feature>
<accession>A0A6H5FZU0</accession>
<reference evidence="1 2" key="1">
    <citation type="submission" date="2020-02" db="EMBL/GenBank/DDBJ databases">
        <authorList>
            <person name="Ferguson B K."/>
        </authorList>
    </citation>
    <scope>NUCLEOTIDE SEQUENCE [LARGE SCALE GENOMIC DNA]</scope>
</reference>
<proteinExistence type="predicted"/>
<organism evidence="1 2">
    <name type="scientific">Nesidiocoris tenuis</name>
    <dbReference type="NCBI Taxonomy" id="355587"/>
    <lineage>
        <taxon>Eukaryota</taxon>
        <taxon>Metazoa</taxon>
        <taxon>Ecdysozoa</taxon>
        <taxon>Arthropoda</taxon>
        <taxon>Hexapoda</taxon>
        <taxon>Insecta</taxon>
        <taxon>Pterygota</taxon>
        <taxon>Neoptera</taxon>
        <taxon>Paraneoptera</taxon>
        <taxon>Hemiptera</taxon>
        <taxon>Heteroptera</taxon>
        <taxon>Panheteroptera</taxon>
        <taxon>Cimicomorpha</taxon>
        <taxon>Miridae</taxon>
        <taxon>Dicyphina</taxon>
        <taxon>Nesidiocoris</taxon>
    </lineage>
</organism>
<dbReference type="EMBL" id="CADCXU010002841">
    <property type="protein sequence ID" value="CAA9994941.1"/>
    <property type="molecule type" value="Genomic_DNA"/>
</dbReference>
<gene>
    <name evidence="1" type="ORF">NTEN_LOCUS1757</name>
</gene>
<name>A0A6H5FZU0_9HEMI</name>
<keyword evidence="2" id="KW-1185">Reference proteome</keyword>